<comment type="caution">
    <text evidence="10">The sequence shown here is derived from an EMBL/GenBank/DDBJ whole genome shotgun (WGS) entry which is preliminary data.</text>
</comment>
<gene>
    <name evidence="10" type="ORF">UV05_C0037G0005</name>
</gene>
<dbReference type="Pfam" id="PF01478">
    <property type="entry name" value="Peptidase_A24"/>
    <property type="match status" value="1"/>
</dbReference>
<feature type="transmembrane region" description="Helical" evidence="7">
    <location>
        <begin position="14"/>
        <end position="36"/>
    </location>
</feature>
<feature type="transmembrane region" description="Helical" evidence="7">
    <location>
        <begin position="217"/>
        <end position="237"/>
    </location>
</feature>
<dbReference type="AlphaFoldDB" id="A0A0G0Z1R9"/>
<evidence type="ECO:0000313" key="11">
    <source>
        <dbReference type="Proteomes" id="UP000034875"/>
    </source>
</evidence>
<dbReference type="GO" id="GO:0004190">
    <property type="term" value="F:aspartic-type endopeptidase activity"/>
    <property type="evidence" value="ECO:0007669"/>
    <property type="project" value="InterPro"/>
</dbReference>
<dbReference type="Proteomes" id="UP000034875">
    <property type="component" value="Unassembled WGS sequence"/>
</dbReference>
<feature type="transmembrane region" description="Helical" evidence="7">
    <location>
        <begin position="244"/>
        <end position="263"/>
    </location>
</feature>
<evidence type="ECO:0000259" key="8">
    <source>
        <dbReference type="Pfam" id="PF01478"/>
    </source>
</evidence>
<evidence type="ECO:0000256" key="6">
    <source>
        <dbReference type="ARBA" id="ARBA00023136"/>
    </source>
</evidence>
<dbReference type="InterPro" id="IPR010627">
    <property type="entry name" value="Prepilin_pept_A24_N"/>
</dbReference>
<evidence type="ECO:0000256" key="7">
    <source>
        <dbReference type="SAM" id="Phobius"/>
    </source>
</evidence>
<feature type="transmembrane region" description="Helical" evidence="7">
    <location>
        <begin position="163"/>
        <end position="186"/>
    </location>
</feature>
<dbReference type="PANTHER" id="PTHR30487:SF0">
    <property type="entry name" value="PREPILIN LEADER PEPTIDASE_N-METHYLTRANSFERASE-RELATED"/>
    <property type="match status" value="1"/>
</dbReference>
<evidence type="ECO:0000313" key="10">
    <source>
        <dbReference type="EMBL" id="KKS42725.1"/>
    </source>
</evidence>
<accession>A0A0G0Z1R9</accession>
<keyword evidence="4 7" id="KW-0812">Transmembrane</keyword>
<feature type="transmembrane region" description="Helical" evidence="7">
    <location>
        <begin position="137"/>
        <end position="157"/>
    </location>
</feature>
<keyword evidence="5 7" id="KW-1133">Transmembrane helix</keyword>
<evidence type="ECO:0000256" key="4">
    <source>
        <dbReference type="ARBA" id="ARBA00022692"/>
    </source>
</evidence>
<reference evidence="10 11" key="1">
    <citation type="journal article" date="2015" name="Nature">
        <title>rRNA introns, odd ribosomes, and small enigmatic genomes across a large radiation of phyla.</title>
        <authorList>
            <person name="Brown C.T."/>
            <person name="Hug L.A."/>
            <person name="Thomas B.C."/>
            <person name="Sharon I."/>
            <person name="Castelle C.J."/>
            <person name="Singh A."/>
            <person name="Wilkins M.J."/>
            <person name="Williams K.H."/>
            <person name="Banfield J.F."/>
        </authorList>
    </citation>
    <scope>NUCLEOTIDE SEQUENCE [LARGE SCALE GENOMIC DNA]</scope>
</reference>
<dbReference type="Pfam" id="PF06750">
    <property type="entry name" value="A24_N_bact"/>
    <property type="match status" value="1"/>
</dbReference>
<sequence length="276" mass="30399">MCVKLYNSFMIETIFYSIFFFIFGSAVGSFLNVVVLRSPMRKSIVKNRSHCPKCKHNLNALDLIPIWSFLFLHGRCRYCKKKISQQYPLVEAATGIIFLAGFLVLGISLEFFFFMIYASFLIAIFVLDYTKYIIPDFLSVPAGLSALFGSIIVMVINSNSLSLSAFSALLSNLGIAILIGGGFFLAQFLISRGRWVGGGDIRLGAVMGLMLGFPNIIAALGISYVIGALWGIGLIILKRKTIKGVLPFGTFLTVSTIICLLWGDEIVKAYLGFIGF</sequence>
<evidence type="ECO:0000256" key="1">
    <source>
        <dbReference type="ARBA" id="ARBA00004651"/>
    </source>
</evidence>
<dbReference type="GO" id="GO:0005886">
    <property type="term" value="C:plasma membrane"/>
    <property type="evidence" value="ECO:0007669"/>
    <property type="project" value="UniProtKB-SubCell"/>
</dbReference>
<feature type="domain" description="Prepilin peptidase A24 N-terminal" evidence="9">
    <location>
        <begin position="22"/>
        <end position="102"/>
    </location>
</feature>
<evidence type="ECO:0000256" key="5">
    <source>
        <dbReference type="ARBA" id="ARBA00022989"/>
    </source>
</evidence>
<evidence type="ECO:0000259" key="9">
    <source>
        <dbReference type="Pfam" id="PF06750"/>
    </source>
</evidence>
<dbReference type="InterPro" id="IPR000045">
    <property type="entry name" value="Prepilin_IV_endopep_pep"/>
</dbReference>
<keyword evidence="3" id="KW-1003">Cell membrane</keyword>
<dbReference type="InterPro" id="IPR050882">
    <property type="entry name" value="Prepilin_peptidase/N-MTase"/>
</dbReference>
<comment type="subcellular location">
    <subcellularLocation>
        <location evidence="1">Cell membrane</location>
        <topology evidence="1">Multi-pass membrane protein</topology>
    </subcellularLocation>
</comment>
<evidence type="ECO:0000256" key="2">
    <source>
        <dbReference type="ARBA" id="ARBA00005801"/>
    </source>
</evidence>
<dbReference type="EMBL" id="LCCZ01000037">
    <property type="protein sequence ID" value="KKS42725.1"/>
    <property type="molecule type" value="Genomic_DNA"/>
</dbReference>
<feature type="domain" description="Prepilin type IV endopeptidase peptidase" evidence="8">
    <location>
        <begin position="115"/>
        <end position="232"/>
    </location>
</feature>
<proteinExistence type="inferred from homology"/>
<dbReference type="Gene3D" id="1.20.120.1220">
    <property type="match status" value="1"/>
</dbReference>
<comment type="similarity">
    <text evidence="2">Belongs to the peptidase A24 family.</text>
</comment>
<organism evidence="10 11">
    <name type="scientific">candidate division CPR1 bacterium GW2011_GWA2_42_17</name>
    <dbReference type="NCBI Taxonomy" id="1618341"/>
    <lineage>
        <taxon>Bacteria</taxon>
        <taxon>candidate division CPR1</taxon>
    </lineage>
</organism>
<dbReference type="PATRIC" id="fig|1618341.3.peg.561"/>
<protein>
    <submittedName>
        <fullName evidence="10">Type 4 prepilin-like protein leader peptide-processing enzyme</fullName>
    </submittedName>
</protein>
<evidence type="ECO:0000256" key="3">
    <source>
        <dbReference type="ARBA" id="ARBA00022475"/>
    </source>
</evidence>
<dbReference type="GO" id="GO:0006465">
    <property type="term" value="P:signal peptide processing"/>
    <property type="evidence" value="ECO:0007669"/>
    <property type="project" value="TreeGrafter"/>
</dbReference>
<keyword evidence="6 7" id="KW-0472">Membrane</keyword>
<dbReference type="PANTHER" id="PTHR30487">
    <property type="entry name" value="TYPE 4 PREPILIN-LIKE PROTEINS LEADER PEPTIDE-PROCESSING ENZYME"/>
    <property type="match status" value="1"/>
</dbReference>
<name>A0A0G0Z1R9_9BACT</name>